<evidence type="ECO:0000313" key="14">
    <source>
        <dbReference type="Proteomes" id="UP001230051"/>
    </source>
</evidence>
<evidence type="ECO:0000256" key="5">
    <source>
        <dbReference type="ARBA" id="ARBA00022490"/>
    </source>
</evidence>
<evidence type="ECO:0000256" key="3">
    <source>
        <dbReference type="ARBA" id="ARBA00004550"/>
    </source>
</evidence>
<reference evidence="13" key="1">
    <citation type="submission" date="2022-02" db="EMBL/GenBank/DDBJ databases">
        <title>Atlantic sturgeon de novo genome assembly.</title>
        <authorList>
            <person name="Stock M."/>
            <person name="Klopp C."/>
            <person name="Guiguen Y."/>
            <person name="Cabau C."/>
            <person name="Parinello H."/>
            <person name="Santidrian Yebra-Pimentel E."/>
            <person name="Kuhl H."/>
            <person name="Dirks R.P."/>
            <person name="Guessner J."/>
            <person name="Wuertz S."/>
            <person name="Du K."/>
            <person name="Schartl M."/>
        </authorList>
    </citation>
    <scope>NUCLEOTIDE SEQUENCE</scope>
    <source>
        <strain evidence="13">STURGEONOMICS-FGT-2020</strain>
        <tissue evidence="13">Whole blood</tissue>
    </source>
</reference>
<dbReference type="GO" id="GO:0048246">
    <property type="term" value="P:macrophage chemotaxis"/>
    <property type="evidence" value="ECO:0007669"/>
    <property type="project" value="TreeGrafter"/>
</dbReference>
<accession>A0AAD8CS04</accession>
<comment type="similarity">
    <text evidence="4 12">Belongs to the IL-1 family.</text>
</comment>
<dbReference type="GO" id="GO:0005829">
    <property type="term" value="C:cytosol"/>
    <property type="evidence" value="ECO:0007669"/>
    <property type="project" value="UniProtKB-SubCell"/>
</dbReference>
<dbReference type="GO" id="GO:0005125">
    <property type="term" value="F:cytokine activity"/>
    <property type="evidence" value="ECO:0007669"/>
    <property type="project" value="UniProtKB-UniRule"/>
</dbReference>
<keyword evidence="8" id="KW-0666">Pyrogen</keyword>
<dbReference type="Gene3D" id="2.80.10.50">
    <property type="match status" value="1"/>
</dbReference>
<dbReference type="InterPro" id="IPR000975">
    <property type="entry name" value="IL-1_fam"/>
</dbReference>
<dbReference type="GO" id="GO:0005615">
    <property type="term" value="C:extracellular space"/>
    <property type="evidence" value="ECO:0007669"/>
    <property type="project" value="UniProtKB-KW"/>
</dbReference>
<keyword evidence="10" id="KW-0458">Lysosome</keyword>
<evidence type="ECO:0000256" key="9">
    <source>
        <dbReference type="ARBA" id="ARBA00023198"/>
    </source>
</evidence>
<evidence type="ECO:0000256" key="7">
    <source>
        <dbReference type="ARBA" id="ARBA00022525"/>
    </source>
</evidence>
<dbReference type="Pfam" id="PF00340">
    <property type="entry name" value="IL1"/>
    <property type="match status" value="1"/>
</dbReference>
<dbReference type="GO" id="GO:0006955">
    <property type="term" value="P:immune response"/>
    <property type="evidence" value="ECO:0007669"/>
    <property type="project" value="InterPro"/>
</dbReference>
<evidence type="ECO:0000256" key="11">
    <source>
        <dbReference type="ARBA" id="ARBA00023246"/>
    </source>
</evidence>
<evidence type="ECO:0000256" key="6">
    <source>
        <dbReference type="ARBA" id="ARBA00022514"/>
    </source>
</evidence>
<organism evidence="13 14">
    <name type="scientific">Acipenser oxyrinchus oxyrinchus</name>
    <dbReference type="NCBI Taxonomy" id="40147"/>
    <lineage>
        <taxon>Eukaryota</taxon>
        <taxon>Metazoa</taxon>
        <taxon>Chordata</taxon>
        <taxon>Craniata</taxon>
        <taxon>Vertebrata</taxon>
        <taxon>Euteleostomi</taxon>
        <taxon>Actinopterygii</taxon>
        <taxon>Chondrostei</taxon>
        <taxon>Acipenseriformes</taxon>
        <taxon>Acipenseridae</taxon>
        <taxon>Acipenser</taxon>
    </lineage>
</organism>
<evidence type="ECO:0000256" key="2">
    <source>
        <dbReference type="ARBA" id="ARBA00004514"/>
    </source>
</evidence>
<comment type="subcellular location">
    <subcellularLocation>
        <location evidence="2">Cytoplasm</location>
        <location evidence="2">Cytosol</location>
    </subcellularLocation>
    <subcellularLocation>
        <location evidence="1">Lysosome</location>
    </subcellularLocation>
    <subcellularLocation>
        <location evidence="3">Secreted</location>
        <location evidence="3">Extracellular exosome</location>
    </subcellularLocation>
</comment>
<gene>
    <name evidence="13" type="primary">il1b</name>
    <name evidence="13" type="ORF">AOXY_G28808</name>
</gene>
<dbReference type="SUPFAM" id="SSF50353">
    <property type="entry name" value="Cytokine"/>
    <property type="match status" value="1"/>
</dbReference>
<dbReference type="PRINTS" id="PR00264">
    <property type="entry name" value="INTERLEUKIN1"/>
</dbReference>
<dbReference type="SMART" id="SM00125">
    <property type="entry name" value="IL1"/>
    <property type="match status" value="1"/>
</dbReference>
<dbReference type="EMBL" id="JAGXEW010000036">
    <property type="protein sequence ID" value="KAK1154453.1"/>
    <property type="molecule type" value="Genomic_DNA"/>
</dbReference>
<sequence length="238" mass="26554">MTSLHGGDVISLLYKQGEESINPLHAFPPFTRIQRVDRNLLLPRPSGHGVLDSGAYRESGQLILGHNASPHSICDVCNKYWVLIGLDRYRPELTAMMLHPLNISQQVTLLISTYIPQSNPGSGQLVVLGIKGTNYFLSCSGQSNSPVLKLETVVEPAKSLKTISQSSDAARFLFYKRDSNITSSFESFLFPGWFISNDRNKERMRVAMCNGTKDPRRVTEFYLSRITNSVMTPDTCPV</sequence>
<comment type="caution">
    <text evidence="13">The sequence shown here is derived from an EMBL/GenBank/DDBJ whole genome shotgun (WGS) entry which is preliminary data.</text>
</comment>
<dbReference type="AlphaFoldDB" id="A0AAD8CS04"/>
<dbReference type="GO" id="GO:0010628">
    <property type="term" value="P:positive regulation of gene expression"/>
    <property type="evidence" value="ECO:0007669"/>
    <property type="project" value="TreeGrafter"/>
</dbReference>
<dbReference type="GO" id="GO:0005764">
    <property type="term" value="C:lysosome"/>
    <property type="evidence" value="ECO:0007669"/>
    <property type="project" value="UniProtKB-SubCell"/>
</dbReference>
<keyword evidence="5" id="KW-0963">Cytoplasm</keyword>
<evidence type="ECO:0000313" key="13">
    <source>
        <dbReference type="EMBL" id="KAK1154453.1"/>
    </source>
</evidence>
<keyword evidence="11" id="KW-0497">Mitogen</keyword>
<dbReference type="PANTHER" id="PTHR10078">
    <property type="entry name" value="INTERLEUKIN-1 FAMILY MEMBER"/>
    <property type="match status" value="1"/>
</dbReference>
<dbReference type="GO" id="GO:0019221">
    <property type="term" value="P:cytokine-mediated signaling pathway"/>
    <property type="evidence" value="ECO:0007669"/>
    <property type="project" value="TreeGrafter"/>
</dbReference>
<evidence type="ECO:0000256" key="8">
    <source>
        <dbReference type="ARBA" id="ARBA00022620"/>
    </source>
</evidence>
<keyword evidence="9" id="KW-0395">Inflammatory response</keyword>
<proteinExistence type="inferred from homology"/>
<keyword evidence="14" id="KW-1185">Reference proteome</keyword>
<dbReference type="GO" id="GO:0051781">
    <property type="term" value="P:positive regulation of cell division"/>
    <property type="evidence" value="ECO:0007669"/>
    <property type="project" value="UniProtKB-KW"/>
</dbReference>
<dbReference type="GO" id="GO:0042119">
    <property type="term" value="P:neutrophil activation"/>
    <property type="evidence" value="ECO:0007669"/>
    <property type="project" value="TreeGrafter"/>
</dbReference>
<keyword evidence="6" id="KW-0202">Cytokine</keyword>
<dbReference type="GO" id="GO:0001660">
    <property type="term" value="P:fever generation"/>
    <property type="evidence" value="ECO:0007669"/>
    <property type="project" value="UniProtKB-KW"/>
</dbReference>
<protein>
    <recommendedName>
        <fullName evidence="12">Interleukin-1</fullName>
    </recommendedName>
</protein>
<dbReference type="GO" id="GO:0071222">
    <property type="term" value="P:cellular response to lipopolysaccharide"/>
    <property type="evidence" value="ECO:0007669"/>
    <property type="project" value="TreeGrafter"/>
</dbReference>
<keyword evidence="7 12" id="KW-0964">Secreted</keyword>
<evidence type="ECO:0000256" key="4">
    <source>
        <dbReference type="ARBA" id="ARBA00010448"/>
    </source>
</evidence>
<dbReference type="GO" id="GO:0005149">
    <property type="term" value="F:interleukin-1 receptor binding"/>
    <property type="evidence" value="ECO:0007669"/>
    <property type="project" value="UniProtKB-UniRule"/>
</dbReference>
<name>A0AAD8CS04_ACIOX</name>
<dbReference type="PANTHER" id="PTHR10078:SF30">
    <property type="entry name" value="INTERLEUKIN-1 BETA"/>
    <property type="match status" value="1"/>
</dbReference>
<dbReference type="Proteomes" id="UP001230051">
    <property type="component" value="Unassembled WGS sequence"/>
</dbReference>
<evidence type="ECO:0000256" key="1">
    <source>
        <dbReference type="ARBA" id="ARBA00004371"/>
    </source>
</evidence>
<dbReference type="InterPro" id="IPR008996">
    <property type="entry name" value="IL1/FGF"/>
</dbReference>
<evidence type="ECO:0000256" key="10">
    <source>
        <dbReference type="ARBA" id="ARBA00023228"/>
    </source>
</evidence>
<dbReference type="GO" id="GO:1901222">
    <property type="term" value="P:regulation of non-canonical NF-kappaB signal transduction"/>
    <property type="evidence" value="ECO:0007669"/>
    <property type="project" value="TreeGrafter"/>
</dbReference>
<evidence type="ECO:0000256" key="12">
    <source>
        <dbReference type="RuleBase" id="RU003753"/>
    </source>
</evidence>